<evidence type="ECO:0000313" key="2">
    <source>
        <dbReference type="Proteomes" id="UP000531231"/>
    </source>
</evidence>
<evidence type="ECO:0000313" key="1">
    <source>
        <dbReference type="EMBL" id="MBB5092603.1"/>
    </source>
</evidence>
<dbReference type="EMBL" id="JACHIL010000006">
    <property type="protein sequence ID" value="MBB5092603.1"/>
    <property type="molecule type" value="Genomic_DNA"/>
</dbReference>
<sequence length="157" mass="17511">MDEKTKKPARWSYKKIFVLWLCGFGLIFLISLLAQLRPAGAQEYASNDANSLHVTASQYGATWPYFRFNEATIKCLRHDPTGRPMVIIQYKPDGPEYGLNGPALSIGGYPDPRPFIATNVDGTYKAPVPQDWISRGLKLCKRLFLEAGSSFCSSAFV</sequence>
<accession>A0A7W8ANV9</accession>
<proteinExistence type="predicted"/>
<dbReference type="Proteomes" id="UP000531231">
    <property type="component" value="Unassembled WGS sequence"/>
</dbReference>
<protein>
    <recommendedName>
        <fullName evidence="3">DUF2511 domain-containing protein</fullName>
    </recommendedName>
</protein>
<evidence type="ECO:0008006" key="3">
    <source>
        <dbReference type="Google" id="ProtNLM"/>
    </source>
</evidence>
<reference evidence="1 2" key="1">
    <citation type="submission" date="2020-08" db="EMBL/GenBank/DDBJ databases">
        <title>Genomic Encyclopedia of Type Strains, Phase IV (KMG-IV): sequencing the most valuable type-strain genomes for metagenomic binning, comparative biology and taxonomic classification.</title>
        <authorList>
            <person name="Goeker M."/>
        </authorList>
    </citation>
    <scope>NUCLEOTIDE SEQUENCE [LARGE SCALE GENOMIC DNA]</scope>
    <source>
        <strain evidence="1 2">DSM 25620</strain>
    </source>
</reference>
<dbReference type="RefSeq" id="WP_151160325.1">
    <property type="nucleotide sequence ID" value="NZ_JACHIL010000006.1"/>
</dbReference>
<dbReference type="AlphaFoldDB" id="A0A7W8ANV9"/>
<name>A0A7W8ANV9_9HYPH</name>
<gene>
    <name evidence="1" type="ORF">HNQ68_003160</name>
</gene>
<organism evidence="1 2">
    <name type="scientific">Pseudochrobactrum saccharolyticum</name>
    <dbReference type="NCBI Taxonomy" id="354352"/>
    <lineage>
        <taxon>Bacteria</taxon>
        <taxon>Pseudomonadati</taxon>
        <taxon>Pseudomonadota</taxon>
        <taxon>Alphaproteobacteria</taxon>
        <taxon>Hyphomicrobiales</taxon>
        <taxon>Brucellaceae</taxon>
        <taxon>Pseudochrobactrum</taxon>
    </lineage>
</organism>
<comment type="caution">
    <text evidence="1">The sequence shown here is derived from an EMBL/GenBank/DDBJ whole genome shotgun (WGS) entry which is preliminary data.</text>
</comment>
<keyword evidence="2" id="KW-1185">Reference proteome</keyword>